<feature type="compositionally biased region" description="Basic and acidic residues" evidence="1">
    <location>
        <begin position="221"/>
        <end position="241"/>
    </location>
</feature>
<evidence type="ECO:0000313" key="2">
    <source>
        <dbReference type="EMBL" id="XBO69223.1"/>
    </source>
</evidence>
<feature type="compositionally biased region" description="Basic and acidic residues" evidence="1">
    <location>
        <begin position="171"/>
        <end position="181"/>
    </location>
</feature>
<organism evidence="2">
    <name type="scientific">Halomonas sp. RT37</name>
    <dbReference type="NCBI Taxonomy" id="2950872"/>
    <lineage>
        <taxon>Bacteria</taxon>
        <taxon>Pseudomonadati</taxon>
        <taxon>Pseudomonadota</taxon>
        <taxon>Gammaproteobacteria</taxon>
        <taxon>Oceanospirillales</taxon>
        <taxon>Halomonadaceae</taxon>
        <taxon>Halomonas</taxon>
    </lineage>
</organism>
<reference evidence="2" key="1">
    <citation type="submission" date="2022-06" db="EMBL/GenBank/DDBJ databases">
        <title>A novel DMS-producing enzyme.</title>
        <authorList>
            <person name="Zhang Y."/>
        </authorList>
    </citation>
    <scope>NUCLEOTIDE SEQUENCE</scope>
    <source>
        <strain evidence="2">RT37</strain>
    </source>
</reference>
<feature type="region of interest" description="Disordered" evidence="1">
    <location>
        <begin position="166"/>
        <end position="241"/>
    </location>
</feature>
<evidence type="ECO:0000256" key="1">
    <source>
        <dbReference type="SAM" id="MobiDB-lite"/>
    </source>
</evidence>
<protein>
    <submittedName>
        <fullName evidence="2">Uncharacterized protein</fullName>
    </submittedName>
</protein>
<dbReference type="AlphaFoldDB" id="A0AAU7KE35"/>
<dbReference type="EMBL" id="CP098827">
    <property type="protein sequence ID" value="XBO69223.1"/>
    <property type="molecule type" value="Genomic_DNA"/>
</dbReference>
<proteinExistence type="predicted"/>
<accession>A0AAU7KE35</accession>
<dbReference type="RefSeq" id="WP_045994880.1">
    <property type="nucleotide sequence ID" value="NZ_CP098827.1"/>
</dbReference>
<sequence length="241" mass="26648">MPLEIDFSELGIELEEDKAKALKEALDAKHEEALNSEVSGLKSKRDQLLESQKTLKSQLKQFEGLDPERARRLEQQLAENEEAQLIADGKLDEVLNKRTERMREGYDRQLSEAQQTAESAKAFADKFRGRVMSDEIRTAAAEVGIVDSAVQDAVYRASSLFEVDDEGNVVPREEAGLDADGKPLTPSAWLESMREKAPHWFPQPKGSGAPGGGGGSSAPRAWKDAKSTAEKVEILKRKQNQ</sequence>
<gene>
    <name evidence="2" type="ORF">NFG58_11300</name>
</gene>
<name>A0AAU7KE35_9GAMM</name>